<dbReference type="AlphaFoldDB" id="A0A2G4R5W8"/>
<evidence type="ECO:0000256" key="3">
    <source>
        <dbReference type="ARBA" id="ARBA00022840"/>
    </source>
</evidence>
<dbReference type="FunFam" id="3.40.50.300:FF:000134">
    <property type="entry name" value="Iron-enterobactin ABC transporter ATP-binding protein"/>
    <property type="match status" value="1"/>
</dbReference>
<dbReference type="GO" id="GO:0005524">
    <property type="term" value="F:ATP binding"/>
    <property type="evidence" value="ECO:0007669"/>
    <property type="project" value="UniProtKB-KW"/>
</dbReference>
<dbReference type="PANTHER" id="PTHR42794:SF1">
    <property type="entry name" value="HEMIN IMPORT ATP-BINDING PROTEIN HMUV"/>
    <property type="match status" value="1"/>
</dbReference>
<sequence>MILKIKNLNFSYHQKALLKNINLELENNAFIGILGPNGSGKSTLLKLILNNLDLKEGEIALFNTNIKHFDLKEFAKICGFVPQNSKLNAPLKLIDVLLMSKYANLKHAFSSYSKEDVLEVEEFAKELKLESFLQRNVLSLSGGEFQKVLLARALLKKPKILFLDEPTSALDLNHAIELLSLCERWIKQKNIAVLAILHDLNLASLFCDKIIFLKKGEIKYFGTSKELFTKEILKEIYNLNCELIYHNFKPYILALKETQ</sequence>
<name>A0A2G4R5W8_9BACT</name>
<dbReference type="PANTHER" id="PTHR42794">
    <property type="entry name" value="HEMIN IMPORT ATP-BINDING PROTEIN HMUV"/>
    <property type="match status" value="1"/>
</dbReference>
<dbReference type="InterPro" id="IPR003439">
    <property type="entry name" value="ABC_transporter-like_ATP-bd"/>
</dbReference>
<keyword evidence="1" id="KW-0813">Transport</keyword>
<gene>
    <name evidence="7" type="ORF">AA994_01590</name>
</gene>
<dbReference type="SUPFAM" id="SSF52540">
    <property type="entry name" value="P-loop containing nucleoside triphosphate hydrolases"/>
    <property type="match status" value="1"/>
</dbReference>
<dbReference type="PROSITE" id="PS00211">
    <property type="entry name" value="ABC_TRANSPORTER_1"/>
    <property type="match status" value="1"/>
</dbReference>
<dbReference type="InterPro" id="IPR017871">
    <property type="entry name" value="ABC_transporter-like_CS"/>
</dbReference>
<organism evidence="7 8">
    <name type="scientific">Campylobacter vulpis</name>
    <dbReference type="NCBI Taxonomy" id="1655500"/>
    <lineage>
        <taxon>Bacteria</taxon>
        <taxon>Pseudomonadati</taxon>
        <taxon>Campylobacterota</taxon>
        <taxon>Epsilonproteobacteria</taxon>
        <taxon>Campylobacterales</taxon>
        <taxon>Campylobacteraceae</taxon>
        <taxon>Campylobacter</taxon>
    </lineage>
</organism>
<dbReference type="Pfam" id="PF00005">
    <property type="entry name" value="ABC_tran"/>
    <property type="match status" value="1"/>
</dbReference>
<dbReference type="CDD" id="cd03214">
    <property type="entry name" value="ABC_Iron-Siderophores_B12_Hemin"/>
    <property type="match status" value="1"/>
</dbReference>
<dbReference type="PROSITE" id="PS50893">
    <property type="entry name" value="ABC_TRANSPORTER_2"/>
    <property type="match status" value="1"/>
</dbReference>
<keyword evidence="2" id="KW-0547">Nucleotide-binding</keyword>
<comment type="function">
    <text evidence="5">Part of the ABC transporter complex HmuTUV involved in hemin import. Responsible for energy coupling to the transport system.</text>
</comment>
<dbReference type="InterPro" id="IPR003593">
    <property type="entry name" value="AAA+_ATPase"/>
</dbReference>
<evidence type="ECO:0000259" key="6">
    <source>
        <dbReference type="PROSITE" id="PS50893"/>
    </source>
</evidence>
<proteinExistence type="predicted"/>
<keyword evidence="3 7" id="KW-0067">ATP-binding</keyword>
<evidence type="ECO:0000256" key="4">
    <source>
        <dbReference type="ARBA" id="ARBA00022967"/>
    </source>
</evidence>
<dbReference type="GO" id="GO:0016887">
    <property type="term" value="F:ATP hydrolysis activity"/>
    <property type="evidence" value="ECO:0007669"/>
    <property type="project" value="InterPro"/>
</dbReference>
<dbReference type="Proteomes" id="UP000237472">
    <property type="component" value="Unassembled WGS sequence"/>
</dbReference>
<evidence type="ECO:0000256" key="5">
    <source>
        <dbReference type="ARBA" id="ARBA00037066"/>
    </source>
</evidence>
<feature type="domain" description="ABC transporter" evidence="6">
    <location>
        <begin position="3"/>
        <end position="240"/>
    </location>
</feature>
<comment type="caution">
    <text evidence="7">The sequence shown here is derived from an EMBL/GenBank/DDBJ whole genome shotgun (WGS) entry which is preliminary data.</text>
</comment>
<evidence type="ECO:0000256" key="2">
    <source>
        <dbReference type="ARBA" id="ARBA00022741"/>
    </source>
</evidence>
<keyword evidence="4" id="KW-1278">Translocase</keyword>
<reference evidence="8" key="1">
    <citation type="submission" date="2015-06" db="EMBL/GenBank/DDBJ databases">
        <authorList>
            <person name="Parisi A."/>
            <person name="Chiara M."/>
            <person name="Florio D."/>
            <person name="Miccolupo A."/>
            <person name="Manzari C."/>
            <person name="Mion D."/>
            <person name="Caruso M."/>
            <person name="D'erchia A.M."/>
            <person name="Zanoni R."/>
        </authorList>
    </citation>
    <scope>NUCLEOTIDE SEQUENCE [LARGE SCALE GENOMIC DNA]</scope>
    <source>
        <strain evidence="8">73/13</strain>
    </source>
</reference>
<dbReference type="EMBL" id="LDWY01000017">
    <property type="protein sequence ID" value="PHY91958.1"/>
    <property type="molecule type" value="Genomic_DNA"/>
</dbReference>
<evidence type="ECO:0000256" key="1">
    <source>
        <dbReference type="ARBA" id="ARBA00022448"/>
    </source>
</evidence>
<evidence type="ECO:0000313" key="7">
    <source>
        <dbReference type="EMBL" id="PHY91958.1"/>
    </source>
</evidence>
<dbReference type="InterPro" id="IPR027417">
    <property type="entry name" value="P-loop_NTPase"/>
</dbReference>
<evidence type="ECO:0000313" key="8">
    <source>
        <dbReference type="Proteomes" id="UP000237472"/>
    </source>
</evidence>
<dbReference type="SMART" id="SM00382">
    <property type="entry name" value="AAA"/>
    <property type="match status" value="1"/>
</dbReference>
<dbReference type="Gene3D" id="3.40.50.300">
    <property type="entry name" value="P-loop containing nucleotide triphosphate hydrolases"/>
    <property type="match status" value="1"/>
</dbReference>
<protein>
    <submittedName>
        <fullName evidence="7">Heme ABC transporter ATP-binding protein</fullName>
    </submittedName>
</protein>
<accession>A0A2G4R5W8</accession>